<feature type="domain" description="Carboxylesterase type B" evidence="5">
    <location>
        <begin position="53"/>
        <end position="556"/>
    </location>
</feature>
<dbReference type="GO" id="GO:0052689">
    <property type="term" value="F:carboxylic ester hydrolase activity"/>
    <property type="evidence" value="ECO:0007669"/>
    <property type="project" value="UniProtKB-KW"/>
</dbReference>
<dbReference type="PROSITE" id="PS00122">
    <property type="entry name" value="CARBOXYLESTERASE_B_1"/>
    <property type="match status" value="1"/>
</dbReference>
<dbReference type="InterPro" id="IPR019826">
    <property type="entry name" value="Carboxylesterase_B_AS"/>
</dbReference>
<name>A0A914HKA4_GLORO</name>
<dbReference type="Proteomes" id="UP000887572">
    <property type="component" value="Unplaced"/>
</dbReference>
<evidence type="ECO:0000313" key="6">
    <source>
        <dbReference type="Proteomes" id="UP000887572"/>
    </source>
</evidence>
<dbReference type="AlphaFoldDB" id="A0A914HKA4"/>
<reference evidence="7" key="1">
    <citation type="submission" date="2022-11" db="UniProtKB">
        <authorList>
            <consortium name="WormBaseParasite"/>
        </authorList>
    </citation>
    <scope>IDENTIFICATION</scope>
</reference>
<proteinExistence type="inferred from homology"/>
<keyword evidence="6" id="KW-1185">Reference proteome</keyword>
<evidence type="ECO:0000313" key="7">
    <source>
        <dbReference type="WBParaSite" id="Gr19_v10_g1740.t1"/>
    </source>
</evidence>
<evidence type="ECO:0000256" key="4">
    <source>
        <dbReference type="RuleBase" id="RU361235"/>
    </source>
</evidence>
<dbReference type="WBParaSite" id="Gr19_v10_g1740.t1">
    <property type="protein sequence ID" value="Gr19_v10_g1740.t1"/>
    <property type="gene ID" value="Gr19_v10_g1740"/>
</dbReference>
<dbReference type="InterPro" id="IPR002018">
    <property type="entry name" value="CarbesteraseB"/>
</dbReference>
<sequence>MIDIAATKSISSIDPSSFSIWHSIWTYTEHGFSQLFALLGHDWVKGRPCLHGTIAHTKNGPVRGKTFILQQDGRHVNAFLGIPYARAGTYNDRFKKPFPVEAWKEPLDCTRFGPRAVQPDMFWDTYITPIGQDEANCLSINVFAPAWDSAEFKSTGRPVMVYVHGGGYLIHSAANYGDWNICQNLCLFDVVVCVVQYRLGAIGFFSTGDARCAGNFGLWDQLAALQWIKENIAFFGGDPENVTVFGQSAGAACIDLLSISPLAKGLFKRIILMGGNACTDWAMVSPAWTQQAAIRMARKAGWKGADTDLDSLLAFLRSVPAYKVTAPLIGKSAFNRHKKGLDFCPVIDGELITKAPDQMRLDVDWPMEVIIGGTESEALLFHALGRSQANVASLRKYLQFYIPSTIPRAGQLREQCETLYLSNVNIDDPQQIAPAFLKLHSDLMMNNAVQRYCRAMFAANGTTQQQQSTPNHRIYLYNMVHFNRDGFGIVGLRMPFYAATHCHDVRYLLGKGLYAKFRPNWDDKQMMRIIGGLFTNFVKYGNPNTHWRQQMKCDNNDADAADSAQCQPWQNVHVANSALVSPDFWRPISAQDTEQHMELSLEPTARRVYHGGRYRRFWHKVDDEFVQIGGYFALHHNHIYTFHVQVQM</sequence>
<dbReference type="Pfam" id="PF00135">
    <property type="entry name" value="COesterase"/>
    <property type="match status" value="1"/>
</dbReference>
<dbReference type="SUPFAM" id="SSF53474">
    <property type="entry name" value="alpha/beta-Hydrolases"/>
    <property type="match status" value="1"/>
</dbReference>
<organism evidence="6 7">
    <name type="scientific">Globodera rostochiensis</name>
    <name type="common">Golden nematode worm</name>
    <name type="synonym">Heterodera rostochiensis</name>
    <dbReference type="NCBI Taxonomy" id="31243"/>
    <lineage>
        <taxon>Eukaryota</taxon>
        <taxon>Metazoa</taxon>
        <taxon>Ecdysozoa</taxon>
        <taxon>Nematoda</taxon>
        <taxon>Chromadorea</taxon>
        <taxon>Rhabditida</taxon>
        <taxon>Tylenchina</taxon>
        <taxon>Tylenchomorpha</taxon>
        <taxon>Tylenchoidea</taxon>
        <taxon>Heteroderidae</taxon>
        <taxon>Heteroderinae</taxon>
        <taxon>Globodera</taxon>
    </lineage>
</organism>
<evidence type="ECO:0000256" key="1">
    <source>
        <dbReference type="ARBA" id="ARBA00005964"/>
    </source>
</evidence>
<evidence type="ECO:0000256" key="3">
    <source>
        <dbReference type="ARBA" id="ARBA00022801"/>
    </source>
</evidence>
<comment type="similarity">
    <text evidence="1 4">Belongs to the type-B carboxylesterase/lipase family.</text>
</comment>
<evidence type="ECO:0000259" key="5">
    <source>
        <dbReference type="Pfam" id="PF00135"/>
    </source>
</evidence>
<dbReference type="PANTHER" id="PTHR44590">
    <property type="entry name" value="CARBOXYLIC ESTER HYDROLASE-RELATED"/>
    <property type="match status" value="1"/>
</dbReference>
<dbReference type="PANTHER" id="PTHR44590:SF3">
    <property type="entry name" value="CARBOXYLESTERASE TYPE B DOMAIN-CONTAINING PROTEIN"/>
    <property type="match status" value="1"/>
</dbReference>
<dbReference type="Gene3D" id="3.40.50.1820">
    <property type="entry name" value="alpha/beta hydrolase"/>
    <property type="match status" value="1"/>
</dbReference>
<dbReference type="InterPro" id="IPR029058">
    <property type="entry name" value="AB_hydrolase_fold"/>
</dbReference>
<keyword evidence="2" id="KW-0719">Serine esterase</keyword>
<dbReference type="EC" id="3.1.1.-" evidence="4"/>
<accession>A0A914HKA4</accession>
<keyword evidence="3 4" id="KW-0378">Hydrolase</keyword>
<evidence type="ECO:0000256" key="2">
    <source>
        <dbReference type="ARBA" id="ARBA00022487"/>
    </source>
</evidence>
<protein>
    <recommendedName>
        <fullName evidence="4">Carboxylic ester hydrolase</fullName>
        <ecNumber evidence="4">3.1.1.-</ecNumber>
    </recommendedName>
</protein>